<dbReference type="Proteomes" id="UP000812287">
    <property type="component" value="Unassembled WGS sequence"/>
</dbReference>
<proteinExistence type="predicted"/>
<evidence type="ECO:0000313" key="2">
    <source>
        <dbReference type="Proteomes" id="UP000812287"/>
    </source>
</evidence>
<dbReference type="GeneID" id="66104169"/>
<gene>
    <name evidence="1" type="ORF">BT62DRAFT_687289</name>
</gene>
<accession>A0A9P7VFY3</accession>
<protein>
    <submittedName>
        <fullName evidence="1">Uncharacterized protein</fullName>
    </submittedName>
</protein>
<comment type="caution">
    <text evidence="1">The sequence shown here is derived from an EMBL/GenBank/DDBJ whole genome shotgun (WGS) entry which is preliminary data.</text>
</comment>
<dbReference type="RefSeq" id="XP_043033357.1">
    <property type="nucleotide sequence ID" value="XM_043181873.1"/>
</dbReference>
<dbReference type="AlphaFoldDB" id="A0A9P7VFY3"/>
<organism evidence="1 2">
    <name type="scientific">Guyanagaster necrorhizus</name>
    <dbReference type="NCBI Taxonomy" id="856835"/>
    <lineage>
        <taxon>Eukaryota</taxon>
        <taxon>Fungi</taxon>
        <taxon>Dikarya</taxon>
        <taxon>Basidiomycota</taxon>
        <taxon>Agaricomycotina</taxon>
        <taxon>Agaricomycetes</taxon>
        <taxon>Agaricomycetidae</taxon>
        <taxon>Agaricales</taxon>
        <taxon>Marasmiineae</taxon>
        <taxon>Physalacriaceae</taxon>
        <taxon>Guyanagaster</taxon>
    </lineage>
</organism>
<reference evidence="1" key="1">
    <citation type="submission" date="2020-11" db="EMBL/GenBank/DDBJ databases">
        <title>Adaptations for nitrogen fixation in a non-lichenized fungal sporocarp promotes dispersal by wood-feeding termites.</title>
        <authorList>
            <consortium name="DOE Joint Genome Institute"/>
            <person name="Koch R.A."/>
            <person name="Yoon G."/>
            <person name="Arayal U."/>
            <person name="Lail K."/>
            <person name="Amirebrahimi M."/>
            <person name="Labutti K."/>
            <person name="Lipzen A."/>
            <person name="Riley R."/>
            <person name="Barry K."/>
            <person name="Henrissat B."/>
            <person name="Grigoriev I.V."/>
            <person name="Herr J.R."/>
            <person name="Aime M.C."/>
        </authorList>
    </citation>
    <scope>NUCLEOTIDE SEQUENCE</scope>
    <source>
        <strain evidence="1">MCA 3950</strain>
    </source>
</reference>
<evidence type="ECO:0000313" key="1">
    <source>
        <dbReference type="EMBL" id="KAG7439857.1"/>
    </source>
</evidence>
<keyword evidence="2" id="KW-1185">Reference proteome</keyword>
<name>A0A9P7VFY3_9AGAR</name>
<sequence length="164" mass="18132">MVHAASSSHVLFHSNPVPTSHSSVNSSIFLSSSPSSHILGYGGCPGIPNLATHLSPFAYCRMTLPISGTSAGVVSAYRMSQFRCYWFLPIRSQIASCLRPPSVVSIWDSLEPTRYKSSYAEARTSHLPLGEPLVKSVKLLERISRYIRDTYDHREVVKVVVHTN</sequence>
<dbReference type="EMBL" id="MU250582">
    <property type="protein sequence ID" value="KAG7439857.1"/>
    <property type="molecule type" value="Genomic_DNA"/>
</dbReference>